<feature type="transmembrane region" description="Helical" evidence="1">
    <location>
        <begin position="32"/>
        <end position="52"/>
    </location>
</feature>
<dbReference type="GO" id="GO:0016787">
    <property type="term" value="F:hydrolase activity"/>
    <property type="evidence" value="ECO:0007669"/>
    <property type="project" value="UniProtKB-KW"/>
</dbReference>
<name>A0ABU3KRL1_9BURK</name>
<reference evidence="3 4" key="1">
    <citation type="submission" date="2023-08" db="EMBL/GenBank/DDBJ databases">
        <title>Rhodoferax potami sp. nov. and Rhodoferax mekongensis sp. nov., isolated from the Mekong River in Thailand.</title>
        <authorList>
            <person name="Kitikhun S."/>
            <person name="Charoenyingcharoen P."/>
            <person name="Siriarchawattana P."/>
            <person name="Likhitrattanapisal S."/>
            <person name="Nilsakha T."/>
            <person name="Chanpet A."/>
            <person name="Rattanawaree P."/>
            <person name="Ingsriswang S."/>
        </authorList>
    </citation>
    <scope>NUCLEOTIDE SEQUENCE [LARGE SCALE GENOMIC DNA]</scope>
    <source>
        <strain evidence="3 4">TBRC 17660</strain>
    </source>
</reference>
<accession>A0ABU3KRL1</accession>
<dbReference type="SUPFAM" id="SSF53474">
    <property type="entry name" value="alpha/beta-Hydrolases"/>
    <property type="match status" value="1"/>
</dbReference>
<evidence type="ECO:0000313" key="4">
    <source>
        <dbReference type="Proteomes" id="UP001321700"/>
    </source>
</evidence>
<organism evidence="3 4">
    <name type="scientific">Rhodoferax potami</name>
    <dbReference type="NCBI Taxonomy" id="3068338"/>
    <lineage>
        <taxon>Bacteria</taxon>
        <taxon>Pseudomonadati</taxon>
        <taxon>Pseudomonadota</taxon>
        <taxon>Betaproteobacteria</taxon>
        <taxon>Burkholderiales</taxon>
        <taxon>Comamonadaceae</taxon>
        <taxon>Rhodoferax</taxon>
    </lineage>
</organism>
<keyword evidence="3" id="KW-0378">Hydrolase</keyword>
<gene>
    <name evidence="3" type="ORF">RAE19_17340</name>
</gene>
<keyword evidence="1" id="KW-0472">Membrane</keyword>
<feature type="transmembrane region" description="Helical" evidence="1">
    <location>
        <begin position="9"/>
        <end position="26"/>
    </location>
</feature>
<feature type="domain" description="AB hydrolase-1" evidence="2">
    <location>
        <begin position="103"/>
        <end position="237"/>
    </location>
</feature>
<dbReference type="Pfam" id="PF00561">
    <property type="entry name" value="Abhydrolase_1"/>
    <property type="match status" value="1"/>
</dbReference>
<dbReference type="Gene3D" id="3.40.50.1820">
    <property type="entry name" value="alpha/beta hydrolase"/>
    <property type="match status" value="1"/>
</dbReference>
<dbReference type="EMBL" id="JAVBIK010000001">
    <property type="protein sequence ID" value="MDT7520451.1"/>
    <property type="molecule type" value="Genomic_DNA"/>
</dbReference>
<keyword evidence="1" id="KW-1133">Transmembrane helix</keyword>
<dbReference type="PANTHER" id="PTHR37946">
    <property type="entry name" value="SLL1969 PROTEIN"/>
    <property type="match status" value="1"/>
</dbReference>
<proteinExistence type="predicted"/>
<evidence type="ECO:0000256" key="1">
    <source>
        <dbReference type="SAM" id="Phobius"/>
    </source>
</evidence>
<sequence length="302" mass="33102">MLAKLLQRFLLALVITGVGLAMLWHGATGDMLIATVLLPWLAVVLSTAYTMLKSRAPAEPAGAFYRAWWGETVANFRTFVLRQPWADKRPPLLPADPGPTRVPVLLVHGYLCNHRLWDDVAPRLQAQGHTVLAINLEPLFVSIDHYAAHIEKSVQQLLQHSGHTQVALVGHSMGGLAIRAWMRQHGSERVARVLTLGTPHAGTKAAKKATTPNGRQMLFDSAWLQGLAESETPDRRALIRIALTPQDNIVFPQRAQVLPGVEPVVFDAIGHVQMVSTPAVMDWVATQLRDLPAQPTPSEATI</sequence>
<keyword evidence="4" id="KW-1185">Reference proteome</keyword>
<comment type="caution">
    <text evidence="3">The sequence shown here is derived from an EMBL/GenBank/DDBJ whole genome shotgun (WGS) entry which is preliminary data.</text>
</comment>
<dbReference type="PANTHER" id="PTHR37946:SF1">
    <property type="entry name" value="SLL1969 PROTEIN"/>
    <property type="match status" value="1"/>
</dbReference>
<protein>
    <submittedName>
        <fullName evidence="3">Alpha/beta fold hydrolase</fullName>
    </submittedName>
</protein>
<dbReference type="RefSeq" id="WP_313876046.1">
    <property type="nucleotide sequence ID" value="NZ_JAVBIK010000001.1"/>
</dbReference>
<dbReference type="Proteomes" id="UP001321700">
    <property type="component" value="Unassembled WGS sequence"/>
</dbReference>
<dbReference type="InterPro" id="IPR029058">
    <property type="entry name" value="AB_hydrolase_fold"/>
</dbReference>
<evidence type="ECO:0000259" key="2">
    <source>
        <dbReference type="Pfam" id="PF00561"/>
    </source>
</evidence>
<keyword evidence="1" id="KW-0812">Transmembrane</keyword>
<evidence type="ECO:0000313" key="3">
    <source>
        <dbReference type="EMBL" id="MDT7520451.1"/>
    </source>
</evidence>
<dbReference type="InterPro" id="IPR000073">
    <property type="entry name" value="AB_hydrolase_1"/>
</dbReference>